<comment type="caution">
    <text evidence="3">The sequence shown here is derived from an EMBL/GenBank/DDBJ whole genome shotgun (WGS) entry which is preliminary data.</text>
</comment>
<dbReference type="GO" id="GO:0009401">
    <property type="term" value="P:phosphoenolpyruvate-dependent sugar phosphotransferase system"/>
    <property type="evidence" value="ECO:0007669"/>
    <property type="project" value="InterPro"/>
</dbReference>
<evidence type="ECO:0000256" key="1">
    <source>
        <dbReference type="ARBA" id="ARBA00022679"/>
    </source>
</evidence>
<sequence>MKKMLIMCGAGHATSTVVRAKVEDWLKAQGLSNKVTIKQSAVGDEIDNIKNDRYDIVVSTTVVPDNIKSKIINGVALLTGIGSDKVYDEIKKEIEE</sequence>
<keyword evidence="1 3" id="KW-0808">Transferase</keyword>
<dbReference type="InterPro" id="IPR003501">
    <property type="entry name" value="PTS_EIIB_2/3"/>
</dbReference>
<dbReference type="Proteomes" id="UP000051686">
    <property type="component" value="Unassembled WGS sequence"/>
</dbReference>
<dbReference type="STRING" id="1423777.FD46_GL000272"/>
<name>A0A0R1MDC5_9LACO</name>
<dbReference type="InterPro" id="IPR036095">
    <property type="entry name" value="PTS_EIIB-like_sf"/>
</dbReference>
<organism evidence="3 4">
    <name type="scientific">Liquorilactobacillus oeni DSM 19972</name>
    <dbReference type="NCBI Taxonomy" id="1423777"/>
    <lineage>
        <taxon>Bacteria</taxon>
        <taxon>Bacillati</taxon>
        <taxon>Bacillota</taxon>
        <taxon>Bacilli</taxon>
        <taxon>Lactobacillales</taxon>
        <taxon>Lactobacillaceae</taxon>
        <taxon>Liquorilactobacillus</taxon>
    </lineage>
</organism>
<dbReference type="GO" id="GO:0008982">
    <property type="term" value="F:protein-N(PI)-phosphohistidine-sugar phosphotransferase activity"/>
    <property type="evidence" value="ECO:0007669"/>
    <property type="project" value="InterPro"/>
</dbReference>
<reference evidence="3 4" key="1">
    <citation type="journal article" date="2015" name="Genome Announc.">
        <title>Expanding the biotechnology potential of lactobacilli through comparative genomics of 213 strains and associated genera.</title>
        <authorList>
            <person name="Sun Z."/>
            <person name="Harris H.M."/>
            <person name="McCann A."/>
            <person name="Guo C."/>
            <person name="Argimon S."/>
            <person name="Zhang W."/>
            <person name="Yang X."/>
            <person name="Jeffery I.B."/>
            <person name="Cooney J.C."/>
            <person name="Kagawa T.F."/>
            <person name="Liu W."/>
            <person name="Song Y."/>
            <person name="Salvetti E."/>
            <person name="Wrobel A."/>
            <person name="Rasinkangas P."/>
            <person name="Parkhill J."/>
            <person name="Rea M.C."/>
            <person name="O'Sullivan O."/>
            <person name="Ritari J."/>
            <person name="Douillard F.P."/>
            <person name="Paul Ross R."/>
            <person name="Yang R."/>
            <person name="Briner A.E."/>
            <person name="Felis G.E."/>
            <person name="de Vos W.M."/>
            <person name="Barrangou R."/>
            <person name="Klaenhammer T.R."/>
            <person name="Caufield P.W."/>
            <person name="Cui Y."/>
            <person name="Zhang H."/>
            <person name="O'Toole P.W."/>
        </authorList>
    </citation>
    <scope>NUCLEOTIDE SEQUENCE [LARGE SCALE GENOMIC DNA]</scope>
    <source>
        <strain evidence="3 4">DSM 19972</strain>
    </source>
</reference>
<dbReference type="EMBL" id="AZEH01000017">
    <property type="protein sequence ID" value="KRL06094.1"/>
    <property type="molecule type" value="Genomic_DNA"/>
</dbReference>
<dbReference type="CDD" id="cd05566">
    <property type="entry name" value="PTS_IIB_galactitol"/>
    <property type="match status" value="1"/>
</dbReference>
<accession>A0A0R1MDC5</accession>
<gene>
    <name evidence="3" type="ORF">FD46_GL000272</name>
</gene>
<dbReference type="AlphaFoldDB" id="A0A0R1MDC5"/>
<evidence type="ECO:0000313" key="4">
    <source>
        <dbReference type="Proteomes" id="UP000051686"/>
    </source>
</evidence>
<keyword evidence="4" id="KW-1185">Reference proteome</keyword>
<evidence type="ECO:0000313" key="3">
    <source>
        <dbReference type="EMBL" id="KRL06094.1"/>
    </source>
</evidence>
<dbReference type="SUPFAM" id="SSF52794">
    <property type="entry name" value="PTS system IIB component-like"/>
    <property type="match status" value="1"/>
</dbReference>
<dbReference type="Gene3D" id="3.40.50.2300">
    <property type="match status" value="1"/>
</dbReference>
<evidence type="ECO:0000259" key="2">
    <source>
        <dbReference type="PROSITE" id="PS51099"/>
    </source>
</evidence>
<protein>
    <submittedName>
        <fullName evidence="3">Phosphotransferase system, galactitol-specific iib component</fullName>
    </submittedName>
</protein>
<feature type="domain" description="PTS EIIB type-2" evidence="2">
    <location>
        <begin position="2"/>
        <end position="96"/>
    </location>
</feature>
<dbReference type="PROSITE" id="PS51099">
    <property type="entry name" value="PTS_EIIB_TYPE_2"/>
    <property type="match status" value="1"/>
</dbReference>
<dbReference type="PATRIC" id="fig|1423777.3.peg.284"/>
<proteinExistence type="predicted"/>
<dbReference type="Pfam" id="PF02302">
    <property type="entry name" value="PTS_IIB"/>
    <property type="match status" value="1"/>
</dbReference>
<dbReference type="OrthoDB" id="6505030at2"/>
<dbReference type="RefSeq" id="WP_057895300.1">
    <property type="nucleotide sequence ID" value="NZ_AZEH01000017.1"/>
</dbReference>
<dbReference type="InterPro" id="IPR013011">
    <property type="entry name" value="PTS_EIIB_2"/>
</dbReference>